<dbReference type="CDD" id="cd10803">
    <property type="entry name" value="YdjC_EF3048_like"/>
    <property type="match status" value="1"/>
</dbReference>
<protein>
    <recommendedName>
        <fullName evidence="8">Carbohydrate deacetylase</fullName>
    </recommendedName>
</protein>
<dbReference type="SUPFAM" id="SSF88713">
    <property type="entry name" value="Glycoside hydrolase/deacetylase"/>
    <property type="match status" value="1"/>
</dbReference>
<dbReference type="Proteomes" id="UP000183028">
    <property type="component" value="Unassembled WGS sequence"/>
</dbReference>
<evidence type="ECO:0000256" key="4">
    <source>
        <dbReference type="ARBA" id="ARBA00022842"/>
    </source>
</evidence>
<gene>
    <name evidence="6" type="ORF">SAMN04487834_100244</name>
</gene>
<keyword evidence="3" id="KW-0378">Hydrolase</keyword>
<evidence type="ECO:0008006" key="8">
    <source>
        <dbReference type="Google" id="ProtNLM"/>
    </source>
</evidence>
<dbReference type="InterPro" id="IPR006879">
    <property type="entry name" value="YdjC-like"/>
</dbReference>
<dbReference type="PANTHER" id="PTHR31609:SF1">
    <property type="entry name" value="CARBOHYDRATE DEACETYLASE"/>
    <property type="match status" value="1"/>
</dbReference>
<organism evidence="6 7">
    <name type="scientific">Sharpea azabuensis</name>
    <dbReference type="NCBI Taxonomy" id="322505"/>
    <lineage>
        <taxon>Bacteria</taxon>
        <taxon>Bacillati</taxon>
        <taxon>Bacillota</taxon>
        <taxon>Erysipelotrichia</taxon>
        <taxon>Erysipelotrichales</taxon>
        <taxon>Coprobacillaceae</taxon>
        <taxon>Sharpea</taxon>
    </lineage>
</organism>
<keyword evidence="4" id="KW-0460">Magnesium</keyword>
<dbReference type="GO" id="GO:0000272">
    <property type="term" value="P:polysaccharide catabolic process"/>
    <property type="evidence" value="ECO:0007669"/>
    <property type="project" value="InterPro"/>
</dbReference>
<dbReference type="GO" id="GO:0046872">
    <property type="term" value="F:metal ion binding"/>
    <property type="evidence" value="ECO:0007669"/>
    <property type="project" value="UniProtKB-KW"/>
</dbReference>
<accession>A0A1H6Q634</accession>
<dbReference type="eggNOG" id="COG3394">
    <property type="taxonomic scope" value="Bacteria"/>
</dbReference>
<dbReference type="InterPro" id="IPR022948">
    <property type="entry name" value="COD_ChbG_bac"/>
</dbReference>
<evidence type="ECO:0000313" key="6">
    <source>
        <dbReference type="EMBL" id="SEI39281.1"/>
    </source>
</evidence>
<dbReference type="InterPro" id="IPR011330">
    <property type="entry name" value="Glyco_hydro/deAcase_b/a-brl"/>
</dbReference>
<dbReference type="AlphaFoldDB" id="A0A1H6Q634"/>
<dbReference type="GO" id="GO:0019213">
    <property type="term" value="F:deacetylase activity"/>
    <property type="evidence" value="ECO:0007669"/>
    <property type="project" value="TreeGrafter"/>
</dbReference>
<evidence type="ECO:0000256" key="5">
    <source>
        <dbReference type="ARBA" id="ARBA00023277"/>
    </source>
</evidence>
<evidence type="ECO:0000256" key="1">
    <source>
        <dbReference type="ARBA" id="ARBA00001946"/>
    </source>
</evidence>
<dbReference type="STRING" id="322505.SAMN04487836_11410"/>
<dbReference type="GO" id="GO:0016811">
    <property type="term" value="F:hydrolase activity, acting on carbon-nitrogen (but not peptide) bonds, in linear amides"/>
    <property type="evidence" value="ECO:0007669"/>
    <property type="project" value="InterPro"/>
</dbReference>
<proteinExistence type="predicted"/>
<reference evidence="7" key="1">
    <citation type="submission" date="2016-10" db="EMBL/GenBank/DDBJ databases">
        <authorList>
            <person name="Varghese N."/>
        </authorList>
    </citation>
    <scope>NUCLEOTIDE SEQUENCE [LARGE SCALE GENOMIC DNA]</scope>
    <source>
        <strain evidence="7">DSM 20406</strain>
    </source>
</reference>
<dbReference type="Pfam" id="PF04794">
    <property type="entry name" value="YdjC"/>
    <property type="match status" value="1"/>
</dbReference>
<dbReference type="RefSeq" id="WP_074731115.1">
    <property type="nucleotide sequence ID" value="NZ_FNYK01000002.1"/>
</dbReference>
<keyword evidence="7" id="KW-1185">Reference proteome</keyword>
<keyword evidence="2" id="KW-0479">Metal-binding</keyword>
<evidence type="ECO:0000313" key="7">
    <source>
        <dbReference type="Proteomes" id="UP000183028"/>
    </source>
</evidence>
<dbReference type="OrthoDB" id="9774177at2"/>
<dbReference type="Gene3D" id="3.20.20.370">
    <property type="entry name" value="Glycoside hydrolase/deacetylase"/>
    <property type="match status" value="1"/>
</dbReference>
<evidence type="ECO:0000256" key="3">
    <source>
        <dbReference type="ARBA" id="ARBA00022801"/>
    </source>
</evidence>
<evidence type="ECO:0000256" key="2">
    <source>
        <dbReference type="ARBA" id="ARBA00022723"/>
    </source>
</evidence>
<dbReference type="PANTHER" id="PTHR31609">
    <property type="entry name" value="YDJC DEACETYLASE FAMILY MEMBER"/>
    <property type="match status" value="1"/>
</dbReference>
<comment type="cofactor">
    <cofactor evidence="1">
        <name>Mg(2+)</name>
        <dbReference type="ChEBI" id="CHEBI:18420"/>
    </cofactor>
</comment>
<keyword evidence="5" id="KW-0119">Carbohydrate metabolism</keyword>
<dbReference type="EMBL" id="FNYK01000002">
    <property type="protein sequence ID" value="SEI39281.1"/>
    <property type="molecule type" value="Genomic_DNA"/>
</dbReference>
<name>A0A1H6Q634_9FIRM</name>
<sequence length="243" mass="27921">MKKLIINADDFGLTHGCNQGILQGHKEGLISSTTVMMTCPDIVQSLALLKDVDDLGIGVHLCITSGQPLTAGQSFRDKDGAFRKRNTYLHGIDCDIDEVYQEWKAQIDTFIKLTGRKPDHFDSHHHIHLMPRFQSVTRKLSQEYSLPFRQDKRIINDQPFVQCFTDFHASNANIETLKKIIAMPEENIEIMTHPAFVDEELCRISSYSVERKVEFDFWMDSETKAFLNEHHIAITNYTKIAKH</sequence>